<comment type="caution">
    <text evidence="4">The sequence shown here is derived from an EMBL/GenBank/DDBJ whole genome shotgun (WGS) entry which is preliminary data.</text>
</comment>
<evidence type="ECO:0000313" key="5">
    <source>
        <dbReference type="Proteomes" id="UP000324897"/>
    </source>
</evidence>
<proteinExistence type="predicted"/>
<organism evidence="4 5">
    <name type="scientific">Eragrostis curvula</name>
    <name type="common">weeping love grass</name>
    <dbReference type="NCBI Taxonomy" id="38414"/>
    <lineage>
        <taxon>Eukaryota</taxon>
        <taxon>Viridiplantae</taxon>
        <taxon>Streptophyta</taxon>
        <taxon>Embryophyta</taxon>
        <taxon>Tracheophyta</taxon>
        <taxon>Spermatophyta</taxon>
        <taxon>Magnoliopsida</taxon>
        <taxon>Liliopsida</taxon>
        <taxon>Poales</taxon>
        <taxon>Poaceae</taxon>
        <taxon>PACMAD clade</taxon>
        <taxon>Chloridoideae</taxon>
        <taxon>Eragrostideae</taxon>
        <taxon>Eragrostidinae</taxon>
        <taxon>Eragrostis</taxon>
    </lineage>
</organism>
<dbReference type="AlphaFoldDB" id="A0A5J9WSW3"/>
<dbReference type="SUPFAM" id="SSF57850">
    <property type="entry name" value="RING/U-box"/>
    <property type="match status" value="1"/>
</dbReference>
<sequence length="169" mass="17884">MDIAQAPPVDPRGQDPVKLVLLWAAAIGVALSLYVVAGYVWASAATAVLLAAMCWLTWRSLHSAPALTEAEAAGQAHGGGGGLSQEEIDAILPAFEYRRKDAAAEQCAVCISAVRDGETVRRMPACRHAFHAPCVDGWLRKRATCPMCRAEVVNVAFVPGKTTAVAEMV</sequence>
<keyword evidence="1" id="KW-0862">Zinc</keyword>
<dbReference type="Proteomes" id="UP000324897">
    <property type="component" value="Chromosome 6"/>
</dbReference>
<dbReference type="UniPathway" id="UPA00143"/>
<dbReference type="OrthoDB" id="8062037at2759"/>
<feature type="domain" description="RING-type" evidence="3">
    <location>
        <begin position="107"/>
        <end position="149"/>
    </location>
</feature>
<dbReference type="Gramene" id="TVU50470">
    <property type="protein sequence ID" value="TVU50470"/>
    <property type="gene ID" value="EJB05_01842"/>
</dbReference>
<dbReference type="GO" id="GO:0016567">
    <property type="term" value="P:protein ubiquitination"/>
    <property type="evidence" value="ECO:0007669"/>
    <property type="project" value="UniProtKB-UniPathway"/>
</dbReference>
<gene>
    <name evidence="4" type="ORF">EJB05_01842</name>
</gene>
<keyword evidence="2" id="KW-1133">Transmembrane helix</keyword>
<dbReference type="InterPro" id="IPR013083">
    <property type="entry name" value="Znf_RING/FYVE/PHD"/>
</dbReference>
<dbReference type="InterPro" id="IPR001841">
    <property type="entry name" value="Znf_RING"/>
</dbReference>
<keyword evidence="1" id="KW-0863">Zinc-finger</keyword>
<dbReference type="SMART" id="SM00184">
    <property type="entry name" value="RING"/>
    <property type="match status" value="1"/>
</dbReference>
<keyword evidence="2" id="KW-0472">Membrane</keyword>
<evidence type="ECO:0000259" key="3">
    <source>
        <dbReference type="PROSITE" id="PS50089"/>
    </source>
</evidence>
<dbReference type="PANTHER" id="PTHR45676">
    <property type="entry name" value="RING-H2 FINGER PROTEIN ATL51-RELATED"/>
    <property type="match status" value="1"/>
</dbReference>
<protein>
    <recommendedName>
        <fullName evidence="3">RING-type domain-containing protein</fullName>
    </recommendedName>
</protein>
<reference evidence="4 5" key="1">
    <citation type="journal article" date="2019" name="Sci. Rep.">
        <title>A high-quality genome of Eragrostis curvula grass provides insights into Poaceae evolution and supports new strategies to enhance forage quality.</title>
        <authorList>
            <person name="Carballo J."/>
            <person name="Santos B.A.C.M."/>
            <person name="Zappacosta D."/>
            <person name="Garbus I."/>
            <person name="Selva J.P."/>
            <person name="Gallo C.A."/>
            <person name="Diaz A."/>
            <person name="Albertini E."/>
            <person name="Caccamo M."/>
            <person name="Echenique V."/>
        </authorList>
    </citation>
    <scope>NUCLEOTIDE SEQUENCE [LARGE SCALE GENOMIC DNA]</scope>
    <source>
        <strain evidence="5">cv. Victoria</strain>
        <tissue evidence="4">Leaf</tissue>
    </source>
</reference>
<feature type="non-terminal residue" evidence="4">
    <location>
        <position position="1"/>
    </location>
</feature>
<dbReference type="GO" id="GO:0008270">
    <property type="term" value="F:zinc ion binding"/>
    <property type="evidence" value="ECO:0007669"/>
    <property type="project" value="UniProtKB-KW"/>
</dbReference>
<evidence type="ECO:0000313" key="4">
    <source>
        <dbReference type="EMBL" id="TVU50470.1"/>
    </source>
</evidence>
<dbReference type="CDD" id="cd16461">
    <property type="entry name" value="RING-H2_EL5-like"/>
    <property type="match status" value="1"/>
</dbReference>
<keyword evidence="1" id="KW-0479">Metal-binding</keyword>
<dbReference type="Gene3D" id="3.30.40.10">
    <property type="entry name" value="Zinc/RING finger domain, C3HC4 (zinc finger)"/>
    <property type="match status" value="1"/>
</dbReference>
<keyword evidence="2" id="KW-0812">Transmembrane</keyword>
<feature type="transmembrane region" description="Helical" evidence="2">
    <location>
        <begin position="20"/>
        <end position="53"/>
    </location>
</feature>
<evidence type="ECO:0000256" key="1">
    <source>
        <dbReference type="PROSITE-ProRule" id="PRU00175"/>
    </source>
</evidence>
<name>A0A5J9WSW3_9POAL</name>
<evidence type="ECO:0000256" key="2">
    <source>
        <dbReference type="SAM" id="Phobius"/>
    </source>
</evidence>
<keyword evidence="5" id="KW-1185">Reference proteome</keyword>
<dbReference type="PROSITE" id="PS50089">
    <property type="entry name" value="ZF_RING_2"/>
    <property type="match status" value="1"/>
</dbReference>
<dbReference type="PANTHER" id="PTHR45676:SF49">
    <property type="entry name" value="OS12G0432600 PROTEIN"/>
    <property type="match status" value="1"/>
</dbReference>
<dbReference type="Pfam" id="PF13639">
    <property type="entry name" value="zf-RING_2"/>
    <property type="match status" value="1"/>
</dbReference>
<dbReference type="EMBL" id="RWGY01000002">
    <property type="protein sequence ID" value="TVU50470.1"/>
    <property type="molecule type" value="Genomic_DNA"/>
</dbReference>
<accession>A0A5J9WSW3</accession>